<evidence type="ECO:0000313" key="2">
    <source>
        <dbReference type="EMBL" id="KAF7380732.1"/>
    </source>
</evidence>
<gene>
    <name evidence="2" type="ORF">HZH66_014108</name>
</gene>
<sequence length="134" mass="14793">MKTAGTHLKVHQMLKHIVLSQKKAAKKKNEPLERATRRTKGPLDRIEGVLATALKDSCEDGGVRRRGEETCEGEKDEYGTKGRTKGELVKKAHVREITVANKTFAETRRSCGLPTTTTTTTTTTTMVLDGGWLL</sequence>
<accession>A0A834MPR7</accession>
<reference evidence="2" key="1">
    <citation type="journal article" date="2020" name="G3 (Bethesda)">
        <title>High-Quality Assemblies for Three Invasive Social Wasps from the &lt;i&gt;Vespula&lt;/i&gt; Genus.</title>
        <authorList>
            <person name="Harrop T.W.R."/>
            <person name="Guhlin J."/>
            <person name="McLaughlin G.M."/>
            <person name="Permina E."/>
            <person name="Stockwell P."/>
            <person name="Gilligan J."/>
            <person name="Le Lec M.F."/>
            <person name="Gruber M.A.M."/>
            <person name="Quinn O."/>
            <person name="Lovegrove M."/>
            <person name="Duncan E.J."/>
            <person name="Remnant E.J."/>
            <person name="Van Eeckhoven J."/>
            <person name="Graham B."/>
            <person name="Knapp R.A."/>
            <person name="Langford K.W."/>
            <person name="Kronenberg Z."/>
            <person name="Press M.O."/>
            <person name="Eacker S.M."/>
            <person name="Wilson-Rankin E.E."/>
            <person name="Purcell J."/>
            <person name="Lester P.J."/>
            <person name="Dearden P.K."/>
        </authorList>
    </citation>
    <scope>NUCLEOTIDE SEQUENCE</scope>
    <source>
        <strain evidence="2">Marl-1</strain>
    </source>
</reference>
<dbReference type="Proteomes" id="UP000614350">
    <property type="component" value="Unassembled WGS sequence"/>
</dbReference>
<proteinExistence type="predicted"/>
<feature type="compositionally biased region" description="Basic and acidic residues" evidence="1">
    <location>
        <begin position="27"/>
        <end position="44"/>
    </location>
</feature>
<dbReference type="AlphaFoldDB" id="A0A834MPR7"/>
<comment type="caution">
    <text evidence="2">The sequence shown here is derived from an EMBL/GenBank/DDBJ whole genome shotgun (WGS) entry which is preliminary data.</text>
</comment>
<feature type="region of interest" description="Disordered" evidence="1">
    <location>
        <begin position="22"/>
        <end position="44"/>
    </location>
</feature>
<dbReference type="EMBL" id="JACSEA010000021">
    <property type="protein sequence ID" value="KAF7380732.1"/>
    <property type="molecule type" value="Genomic_DNA"/>
</dbReference>
<name>A0A834MPR7_VESVU</name>
<keyword evidence="3" id="KW-1185">Reference proteome</keyword>
<organism evidence="2 3">
    <name type="scientific">Vespula vulgaris</name>
    <name type="common">Yellow jacket</name>
    <name type="synonym">Wasp</name>
    <dbReference type="NCBI Taxonomy" id="7454"/>
    <lineage>
        <taxon>Eukaryota</taxon>
        <taxon>Metazoa</taxon>
        <taxon>Ecdysozoa</taxon>
        <taxon>Arthropoda</taxon>
        <taxon>Hexapoda</taxon>
        <taxon>Insecta</taxon>
        <taxon>Pterygota</taxon>
        <taxon>Neoptera</taxon>
        <taxon>Endopterygota</taxon>
        <taxon>Hymenoptera</taxon>
        <taxon>Apocrita</taxon>
        <taxon>Aculeata</taxon>
        <taxon>Vespoidea</taxon>
        <taxon>Vespidae</taxon>
        <taxon>Vespinae</taxon>
        <taxon>Vespula</taxon>
    </lineage>
</organism>
<evidence type="ECO:0000313" key="3">
    <source>
        <dbReference type="Proteomes" id="UP000614350"/>
    </source>
</evidence>
<evidence type="ECO:0000256" key="1">
    <source>
        <dbReference type="SAM" id="MobiDB-lite"/>
    </source>
</evidence>
<protein>
    <submittedName>
        <fullName evidence="2">Uncharacterized protein</fullName>
    </submittedName>
</protein>